<accession>A0A108A104</accession>
<sequence length="127" mass="13681">MNRIIRAITLTATLAGAAALAACETRGGNVQASATRPADGQPVTKTVYVAPKSARCAGVAPMECLQVRDRPDGAWSLWYAGIEGFDFKPGFRYELQIDEYKVAQPPADGSSIRWVLKRVVSRVPASE</sequence>
<feature type="signal peptide" evidence="1">
    <location>
        <begin position="1"/>
        <end position="21"/>
    </location>
</feature>
<gene>
    <name evidence="3" type="ORF">WT44_02760</name>
</gene>
<dbReference type="EMBL" id="LPHB01000009">
    <property type="protein sequence ID" value="KWA67880.1"/>
    <property type="molecule type" value="Genomic_DNA"/>
</dbReference>
<dbReference type="Pfam" id="PF14302">
    <property type="entry name" value="DUF4377"/>
    <property type="match status" value="1"/>
</dbReference>
<feature type="chain" id="PRO_5007129397" description="DUF4377 domain-containing protein" evidence="1">
    <location>
        <begin position="22"/>
        <end position="127"/>
    </location>
</feature>
<dbReference type="AlphaFoldDB" id="A0A108A104"/>
<evidence type="ECO:0000259" key="2">
    <source>
        <dbReference type="Pfam" id="PF14302"/>
    </source>
</evidence>
<evidence type="ECO:0000256" key="1">
    <source>
        <dbReference type="SAM" id="SignalP"/>
    </source>
</evidence>
<dbReference type="RefSeq" id="WP_060149387.1">
    <property type="nucleotide sequence ID" value="NZ_LPGD01000050.1"/>
</dbReference>
<dbReference type="InterPro" id="IPR025485">
    <property type="entry name" value="DUF4377"/>
</dbReference>
<evidence type="ECO:0000313" key="3">
    <source>
        <dbReference type="EMBL" id="KWA67880.1"/>
    </source>
</evidence>
<dbReference type="PROSITE" id="PS51257">
    <property type="entry name" value="PROKAR_LIPOPROTEIN"/>
    <property type="match status" value="1"/>
</dbReference>
<name>A0A108A104_9BURK</name>
<comment type="caution">
    <text evidence="3">The sequence shown here is derived from an EMBL/GenBank/DDBJ whole genome shotgun (WGS) entry which is preliminary data.</text>
</comment>
<dbReference type="STRING" id="1503054.WT74_21135"/>
<keyword evidence="1" id="KW-0732">Signal</keyword>
<evidence type="ECO:0000313" key="4">
    <source>
        <dbReference type="Proteomes" id="UP000068603"/>
    </source>
</evidence>
<organism evidence="3">
    <name type="scientific">Burkholderia stagnalis</name>
    <dbReference type="NCBI Taxonomy" id="1503054"/>
    <lineage>
        <taxon>Bacteria</taxon>
        <taxon>Pseudomonadati</taxon>
        <taxon>Pseudomonadota</taxon>
        <taxon>Betaproteobacteria</taxon>
        <taxon>Burkholderiales</taxon>
        <taxon>Burkholderiaceae</taxon>
        <taxon>Burkholderia</taxon>
        <taxon>Burkholderia cepacia complex</taxon>
    </lineage>
</organism>
<feature type="domain" description="DUF4377" evidence="2">
    <location>
        <begin position="48"/>
        <end position="122"/>
    </location>
</feature>
<dbReference type="Proteomes" id="UP000068603">
    <property type="component" value="Unassembled WGS sequence"/>
</dbReference>
<reference evidence="3 4" key="1">
    <citation type="submission" date="2015-11" db="EMBL/GenBank/DDBJ databases">
        <title>Expanding the genomic diversity of Burkholderia species for the development of highly accurate diagnostics.</title>
        <authorList>
            <person name="Sahl J."/>
            <person name="Keim P."/>
            <person name="Wagner D."/>
        </authorList>
    </citation>
    <scope>NUCLEOTIDE SEQUENCE [LARGE SCALE GENOMIC DNA]</scope>
    <source>
        <strain evidence="3 4">MSMB1960WGS</strain>
    </source>
</reference>
<proteinExistence type="predicted"/>
<protein>
    <recommendedName>
        <fullName evidence="2">DUF4377 domain-containing protein</fullName>
    </recommendedName>
</protein>